<keyword evidence="6" id="KW-1185">Reference proteome</keyword>
<dbReference type="Proteomes" id="UP000431080">
    <property type="component" value="Unassembled WGS sequence"/>
</dbReference>
<dbReference type="PROSITE" id="PS00356">
    <property type="entry name" value="HTH_LACI_1"/>
    <property type="match status" value="1"/>
</dbReference>
<dbReference type="PANTHER" id="PTHR30146:SF109">
    <property type="entry name" value="HTH-TYPE TRANSCRIPTIONAL REGULATOR GALS"/>
    <property type="match status" value="1"/>
</dbReference>
<keyword evidence="1" id="KW-0805">Transcription regulation</keyword>
<dbReference type="GO" id="GO:0003700">
    <property type="term" value="F:DNA-binding transcription factor activity"/>
    <property type="evidence" value="ECO:0007669"/>
    <property type="project" value="TreeGrafter"/>
</dbReference>
<evidence type="ECO:0000256" key="1">
    <source>
        <dbReference type="ARBA" id="ARBA00023015"/>
    </source>
</evidence>
<keyword evidence="3" id="KW-0804">Transcription</keyword>
<dbReference type="Gene3D" id="3.40.50.2300">
    <property type="match status" value="2"/>
</dbReference>
<evidence type="ECO:0000313" key="6">
    <source>
        <dbReference type="Proteomes" id="UP000431080"/>
    </source>
</evidence>
<accession>A0A6I2F509</accession>
<dbReference type="InterPro" id="IPR000843">
    <property type="entry name" value="HTH_LacI"/>
</dbReference>
<dbReference type="InterPro" id="IPR028082">
    <property type="entry name" value="Peripla_BP_I"/>
</dbReference>
<dbReference type="Pfam" id="PF00356">
    <property type="entry name" value="LacI"/>
    <property type="match status" value="1"/>
</dbReference>
<keyword evidence="2" id="KW-0238">DNA-binding</keyword>
<evidence type="ECO:0000256" key="3">
    <source>
        <dbReference type="ARBA" id="ARBA00023163"/>
    </source>
</evidence>
<dbReference type="PANTHER" id="PTHR30146">
    <property type="entry name" value="LACI-RELATED TRANSCRIPTIONAL REPRESSOR"/>
    <property type="match status" value="1"/>
</dbReference>
<dbReference type="CDD" id="cd01392">
    <property type="entry name" value="HTH_LacI"/>
    <property type="match status" value="1"/>
</dbReference>
<dbReference type="PROSITE" id="PS50932">
    <property type="entry name" value="HTH_LACI_2"/>
    <property type="match status" value="1"/>
</dbReference>
<dbReference type="GO" id="GO:0000976">
    <property type="term" value="F:transcription cis-regulatory region binding"/>
    <property type="evidence" value="ECO:0007669"/>
    <property type="project" value="TreeGrafter"/>
</dbReference>
<organism evidence="5 6">
    <name type="scientific">Agromyces agglutinans</name>
    <dbReference type="NCBI Taxonomy" id="2662258"/>
    <lineage>
        <taxon>Bacteria</taxon>
        <taxon>Bacillati</taxon>
        <taxon>Actinomycetota</taxon>
        <taxon>Actinomycetes</taxon>
        <taxon>Micrococcales</taxon>
        <taxon>Microbacteriaceae</taxon>
        <taxon>Agromyces</taxon>
    </lineage>
</organism>
<evidence type="ECO:0000256" key="2">
    <source>
        <dbReference type="ARBA" id="ARBA00023125"/>
    </source>
</evidence>
<dbReference type="SUPFAM" id="SSF53822">
    <property type="entry name" value="Periplasmic binding protein-like I"/>
    <property type="match status" value="1"/>
</dbReference>
<dbReference type="EMBL" id="WJIF01000002">
    <property type="protein sequence ID" value="MRG59444.1"/>
    <property type="molecule type" value="Genomic_DNA"/>
</dbReference>
<name>A0A6I2F509_9MICO</name>
<dbReference type="AlphaFoldDB" id="A0A6I2F509"/>
<gene>
    <name evidence="5" type="ORF">GE115_06090</name>
</gene>
<dbReference type="Pfam" id="PF13377">
    <property type="entry name" value="Peripla_BP_3"/>
    <property type="match status" value="1"/>
</dbReference>
<reference evidence="5 6" key="1">
    <citation type="submission" date="2019-10" db="EMBL/GenBank/DDBJ databases">
        <authorList>
            <person name="Nie G."/>
            <person name="Ming H."/>
            <person name="Yi B."/>
        </authorList>
    </citation>
    <scope>NUCLEOTIDE SEQUENCE [LARGE SCALE GENOMIC DNA]</scope>
    <source>
        <strain evidence="5 6">CFH 90414</strain>
    </source>
</reference>
<dbReference type="SUPFAM" id="SSF47413">
    <property type="entry name" value="lambda repressor-like DNA-binding domains"/>
    <property type="match status" value="1"/>
</dbReference>
<comment type="caution">
    <text evidence="5">The sequence shown here is derived from an EMBL/GenBank/DDBJ whole genome shotgun (WGS) entry which is preliminary data.</text>
</comment>
<dbReference type="InterPro" id="IPR046335">
    <property type="entry name" value="LacI/GalR-like_sensor"/>
</dbReference>
<dbReference type="RefSeq" id="WP_153683847.1">
    <property type="nucleotide sequence ID" value="NZ_WJIF01000002.1"/>
</dbReference>
<protein>
    <submittedName>
        <fullName evidence="5">Substrate-binding domain-containing protein</fullName>
    </submittedName>
</protein>
<proteinExistence type="predicted"/>
<dbReference type="SMART" id="SM00354">
    <property type="entry name" value="HTH_LACI"/>
    <property type="match status" value="1"/>
</dbReference>
<dbReference type="InterPro" id="IPR010982">
    <property type="entry name" value="Lambda_DNA-bd_dom_sf"/>
</dbReference>
<sequence>MARADGAARAATLSDVARAAGVSLATASKAINGRDQVAPATRERVMRAAEELSFTPNQLARSLIAGRTGTVGLLTSDLEGRFVIPILMGAEDAFGAGQVNVFLCDARGDAIREQHHLKALLNRRVDGIIVVGRQTDPRPSLGHDLPVPVVYAYAPSDDPTDVSVTPDNVAGGRLAVEHLLACGRTRIAHITGDPEYAAAQDRAIGVRAALADAGLELVGDVRFSTWSEHWGRDASAMLLAQHPDVDGIVCGSDQIARGVLDTLRDLGKRVPEDVAVIGYDNWEVLATNSRPELTSIDANLQQLGRTAAMRIFEAIERTDGAEPGAGVHHLPVRLVIRGSTVARR</sequence>
<evidence type="ECO:0000259" key="4">
    <source>
        <dbReference type="PROSITE" id="PS50932"/>
    </source>
</evidence>
<dbReference type="Gene3D" id="1.10.260.40">
    <property type="entry name" value="lambda repressor-like DNA-binding domains"/>
    <property type="match status" value="1"/>
</dbReference>
<dbReference type="CDD" id="cd06288">
    <property type="entry name" value="PBP1_sucrose_transcription_regulator"/>
    <property type="match status" value="1"/>
</dbReference>
<evidence type="ECO:0000313" key="5">
    <source>
        <dbReference type="EMBL" id="MRG59444.1"/>
    </source>
</evidence>
<feature type="domain" description="HTH lacI-type" evidence="4">
    <location>
        <begin position="11"/>
        <end position="65"/>
    </location>
</feature>